<evidence type="ECO:0000256" key="6">
    <source>
        <dbReference type="ARBA" id="ARBA00022691"/>
    </source>
</evidence>
<evidence type="ECO:0000256" key="10">
    <source>
        <dbReference type="RuleBase" id="RU362022"/>
    </source>
</evidence>
<proteinExistence type="inferred from homology"/>
<keyword evidence="4 10" id="KW-0489">Methyltransferase</keyword>
<dbReference type="EC" id="2.1.1.100" evidence="3 10"/>
<evidence type="ECO:0000256" key="5">
    <source>
        <dbReference type="ARBA" id="ARBA00022679"/>
    </source>
</evidence>
<keyword evidence="8 10" id="KW-1133">Transmembrane helix</keyword>
<dbReference type="Gene3D" id="1.20.120.1630">
    <property type="match status" value="1"/>
</dbReference>
<dbReference type="PANTHER" id="PTHR12714:SF9">
    <property type="entry name" value="PROTEIN-S-ISOPRENYLCYSTEINE O-METHYLTRANSFERASE"/>
    <property type="match status" value="1"/>
</dbReference>
<feature type="transmembrane region" description="Helical" evidence="10">
    <location>
        <begin position="277"/>
        <end position="305"/>
    </location>
</feature>
<evidence type="ECO:0000256" key="3">
    <source>
        <dbReference type="ARBA" id="ARBA00012151"/>
    </source>
</evidence>
<dbReference type="RefSeq" id="XP_024322447.1">
    <property type="nucleotide sequence ID" value="XM_024469512.1"/>
</dbReference>
<dbReference type="OrthoDB" id="422086at2759"/>
<dbReference type="InterPro" id="IPR025770">
    <property type="entry name" value="PPMT_MeTrfase"/>
</dbReference>
<feature type="compositionally biased region" description="Low complexity" evidence="11">
    <location>
        <begin position="44"/>
        <end position="61"/>
    </location>
</feature>
<dbReference type="GO" id="GO:0032259">
    <property type="term" value="P:methylation"/>
    <property type="evidence" value="ECO:0007669"/>
    <property type="project" value="UniProtKB-KW"/>
</dbReference>
<dbReference type="PANTHER" id="PTHR12714">
    <property type="entry name" value="PROTEIN-S ISOPRENYLCYSTEINE O-METHYLTRANSFERASE"/>
    <property type="match status" value="1"/>
</dbReference>
<reference evidence="12" key="1">
    <citation type="submission" date="2016-03" db="EMBL/GenBank/DDBJ databases">
        <title>Updated assembly of Pseudogymnoascus destructans, the fungus causing white-nose syndrome of bats.</title>
        <authorList>
            <person name="Palmer J.M."/>
            <person name="Drees K.P."/>
            <person name="Foster J.T."/>
            <person name="Lindner D.L."/>
        </authorList>
    </citation>
    <scope>NUCLEOTIDE SEQUENCE [LARGE SCALE GENOMIC DNA]</scope>
    <source>
        <strain evidence="12">20631-21</strain>
    </source>
</reference>
<dbReference type="GO" id="GO:0005789">
    <property type="term" value="C:endoplasmic reticulum membrane"/>
    <property type="evidence" value="ECO:0007669"/>
    <property type="project" value="UniProtKB-SubCell"/>
</dbReference>
<dbReference type="GO" id="GO:0004671">
    <property type="term" value="F:protein C-terminal S-isoprenylcysteine carboxyl O-methyltransferase activity"/>
    <property type="evidence" value="ECO:0007669"/>
    <property type="project" value="UniProtKB-EC"/>
</dbReference>
<dbReference type="Pfam" id="PF04140">
    <property type="entry name" value="ICMT"/>
    <property type="match status" value="1"/>
</dbReference>
<evidence type="ECO:0000256" key="8">
    <source>
        <dbReference type="ARBA" id="ARBA00022989"/>
    </source>
</evidence>
<dbReference type="PROSITE" id="PS51564">
    <property type="entry name" value="SAM_ICMT"/>
    <property type="match status" value="1"/>
</dbReference>
<dbReference type="Proteomes" id="UP000077154">
    <property type="component" value="Unassembled WGS sequence"/>
</dbReference>
<comment type="catalytic activity">
    <reaction evidence="10">
        <text>[protein]-C-terminal S-[(2E,6E)-farnesyl]-L-cysteine + S-adenosyl-L-methionine = [protein]-C-terminal S-[(2E,6E)-farnesyl]-L-cysteine methyl ester + S-adenosyl-L-homocysteine</text>
        <dbReference type="Rhea" id="RHEA:21672"/>
        <dbReference type="Rhea" id="RHEA-COMP:12125"/>
        <dbReference type="Rhea" id="RHEA-COMP:12126"/>
        <dbReference type="ChEBI" id="CHEBI:57856"/>
        <dbReference type="ChEBI" id="CHEBI:59789"/>
        <dbReference type="ChEBI" id="CHEBI:90510"/>
        <dbReference type="ChEBI" id="CHEBI:90511"/>
        <dbReference type="EC" id="2.1.1.100"/>
    </reaction>
</comment>
<evidence type="ECO:0000256" key="2">
    <source>
        <dbReference type="ARBA" id="ARBA00009140"/>
    </source>
</evidence>
<feature type="region of interest" description="Disordered" evidence="11">
    <location>
        <begin position="28"/>
        <end position="63"/>
    </location>
</feature>
<sequence>MHNLTISSPPQPRNTTNTLKMATRVNGAVNGSSAVPNGVPQREPTIPILPSSPSSTSTNSLAQISHGGLGHPPSFSSLSPTPPSLTAYEKQYYPSQPISLSGIASRAFLLGALLSFSTALSLVLALQGSPFWRPPFFAATLAVFHFCEFWTTARYNTKAVQVSSFLLNQNGSAYTIAHAAALAESTVSCLLAVYPPSTFLPGFMTAWALPALPEWVGTLTLATGLVLVPLGQLVRSLAMVQAGGNFNHIVQARKSSSHQLVTSGVYSLSRHPSYFGFFWWGLGTQLVLGNVVCFVGYAVVLWVFFKRRIAGEEEYLVRFFGQEYFDYRIRTAVWIPFIR</sequence>
<dbReference type="VEuPathDB" id="FungiDB:GMDG_02270"/>
<keyword evidence="5" id="KW-0808">Transferase</keyword>
<name>A0A177A4S6_9PEZI</name>
<accession>A0A177A4S6</accession>
<comment type="similarity">
    <text evidence="2 10">Belongs to the class VI-like SAM-binding methyltransferase superfamily. Isoprenylcysteine carboxyl methyltransferase family.</text>
</comment>
<protein>
    <recommendedName>
        <fullName evidence="3 10">Protein-S-isoprenylcysteine O-methyltransferase</fullName>
        <ecNumber evidence="3 10">2.1.1.100</ecNumber>
    </recommendedName>
</protein>
<gene>
    <name evidence="12" type="ORF">VC83_05905</name>
</gene>
<keyword evidence="10" id="KW-0256">Endoplasmic reticulum</keyword>
<dbReference type="eggNOG" id="KOG2628">
    <property type="taxonomic scope" value="Eukaryota"/>
</dbReference>
<evidence type="ECO:0000256" key="1">
    <source>
        <dbReference type="ARBA" id="ARBA00004141"/>
    </source>
</evidence>
<keyword evidence="6 10" id="KW-0949">S-adenosyl-L-methionine</keyword>
<comment type="subcellular location">
    <subcellularLocation>
        <location evidence="10">Endoplasmic reticulum membrane</location>
        <topology evidence="10">Multi-pass membrane protein</topology>
    </subcellularLocation>
    <subcellularLocation>
        <location evidence="1">Membrane</location>
        <topology evidence="1">Multi-pass membrane protein</topology>
    </subcellularLocation>
</comment>
<dbReference type="EMBL" id="KV441401">
    <property type="protein sequence ID" value="OAF57156.1"/>
    <property type="molecule type" value="Genomic_DNA"/>
</dbReference>
<dbReference type="GeneID" id="36288967"/>
<evidence type="ECO:0000256" key="11">
    <source>
        <dbReference type="SAM" id="MobiDB-lite"/>
    </source>
</evidence>
<keyword evidence="7 10" id="KW-0812">Transmembrane</keyword>
<evidence type="ECO:0000256" key="7">
    <source>
        <dbReference type="ARBA" id="ARBA00022692"/>
    </source>
</evidence>
<dbReference type="InterPro" id="IPR007269">
    <property type="entry name" value="ICMT_MeTrfase"/>
</dbReference>
<evidence type="ECO:0000256" key="9">
    <source>
        <dbReference type="ARBA" id="ARBA00023136"/>
    </source>
</evidence>
<keyword evidence="9 10" id="KW-0472">Membrane</keyword>
<dbReference type="AlphaFoldDB" id="A0A177A4S6"/>
<organism evidence="12">
    <name type="scientific">Pseudogymnoascus destructans</name>
    <dbReference type="NCBI Taxonomy" id="655981"/>
    <lineage>
        <taxon>Eukaryota</taxon>
        <taxon>Fungi</taxon>
        <taxon>Dikarya</taxon>
        <taxon>Ascomycota</taxon>
        <taxon>Pezizomycotina</taxon>
        <taxon>Leotiomycetes</taxon>
        <taxon>Thelebolales</taxon>
        <taxon>Thelebolaceae</taxon>
        <taxon>Pseudogymnoascus</taxon>
    </lineage>
</organism>
<evidence type="ECO:0000313" key="12">
    <source>
        <dbReference type="EMBL" id="OAF57156.1"/>
    </source>
</evidence>
<evidence type="ECO:0000256" key="4">
    <source>
        <dbReference type="ARBA" id="ARBA00022603"/>
    </source>
</evidence>
<comment type="caution">
    <text evidence="10">Lacks conserved residue(s) required for the propagation of feature annotation.</text>
</comment>